<feature type="transmembrane region" description="Helical" evidence="1">
    <location>
        <begin position="23"/>
        <end position="43"/>
    </location>
</feature>
<evidence type="ECO:0000313" key="2">
    <source>
        <dbReference type="EMBL" id="MPW25142.1"/>
    </source>
</evidence>
<dbReference type="NCBIfam" id="TIGR02830">
    <property type="entry name" value="spore_III_AG"/>
    <property type="match status" value="1"/>
</dbReference>
<keyword evidence="3" id="KW-1185">Reference proteome</keyword>
<dbReference type="RefSeq" id="WP_152802358.1">
    <property type="nucleotide sequence ID" value="NZ_WHNX01000006.1"/>
</dbReference>
<reference evidence="2 3" key="1">
    <citation type="submission" date="2019-10" db="EMBL/GenBank/DDBJ databases">
        <title>Alkalibaculum tamaniensis sp.nov., a new alkaliphilic acetogen, isolated on methoxylated aromatics from a mud volcano.</title>
        <authorList>
            <person name="Khomyakova M.A."/>
            <person name="Merkel A.Y."/>
            <person name="Bonch-Osmolovskaya E.A."/>
            <person name="Slobodkin A.I."/>
        </authorList>
    </citation>
    <scope>NUCLEOTIDE SEQUENCE [LARGE SCALE GENOMIC DNA]</scope>
    <source>
        <strain evidence="2 3">M08DMB</strain>
    </source>
</reference>
<keyword evidence="1" id="KW-0812">Transmembrane</keyword>
<keyword evidence="1" id="KW-1133">Transmembrane helix</keyword>
<organism evidence="2 3">
    <name type="scientific">Alkalibaculum sporogenes</name>
    <dbReference type="NCBI Taxonomy" id="2655001"/>
    <lineage>
        <taxon>Bacteria</taxon>
        <taxon>Bacillati</taxon>
        <taxon>Bacillota</taxon>
        <taxon>Clostridia</taxon>
        <taxon>Eubacteriales</taxon>
        <taxon>Eubacteriaceae</taxon>
        <taxon>Alkalibaculum</taxon>
    </lineage>
</organism>
<dbReference type="Proteomes" id="UP000440004">
    <property type="component" value="Unassembled WGS sequence"/>
</dbReference>
<evidence type="ECO:0000256" key="1">
    <source>
        <dbReference type="SAM" id="Phobius"/>
    </source>
</evidence>
<proteinExistence type="predicted"/>
<dbReference type="AlphaFoldDB" id="A0A6A7K708"/>
<gene>
    <name evidence="2" type="primary">spoIIIAG</name>
    <name evidence="2" type="ORF">GC105_04980</name>
</gene>
<comment type="caution">
    <text evidence="2">The sequence shown here is derived from an EMBL/GenBank/DDBJ whole genome shotgun (WGS) entry which is preliminary data.</text>
</comment>
<dbReference type="InterPro" id="IPR014195">
    <property type="entry name" value="Spore_III_AG"/>
</dbReference>
<protein>
    <submittedName>
        <fullName evidence="2">Stage III sporulation protein AG</fullName>
    </submittedName>
</protein>
<name>A0A6A7K708_9FIRM</name>
<keyword evidence="1" id="KW-0472">Membrane</keyword>
<accession>A0A6A7K708</accession>
<sequence>MNLSKNIREIIQKIKKMNDKEKIINISFICLIGIAMVFASNFFKSSTPQVVDEQEQKQLQQLQQVQQSNTQANAYNDYQKTLQGDLKYILGQIDGVGQVDVMITFYSVGQKEIAYNTKESNSITSENDSQGGERVTEQINKDQNAIMVNKDGANEPLVITENYPEIKGVIVVAEGVWDPNIKYKIMKGVENALDLPSFKVMVYPKKK</sequence>
<evidence type="ECO:0000313" key="3">
    <source>
        <dbReference type="Proteomes" id="UP000440004"/>
    </source>
</evidence>
<dbReference type="EMBL" id="WHNX01000006">
    <property type="protein sequence ID" value="MPW25142.1"/>
    <property type="molecule type" value="Genomic_DNA"/>
</dbReference>